<keyword evidence="3 5" id="KW-1133">Transmembrane helix</keyword>
<evidence type="ECO:0000256" key="2">
    <source>
        <dbReference type="ARBA" id="ARBA00022692"/>
    </source>
</evidence>
<name>J9GM31_9ZZZZ</name>
<evidence type="ECO:0000256" key="5">
    <source>
        <dbReference type="SAM" id="Phobius"/>
    </source>
</evidence>
<accession>J9GM31</accession>
<sequence length="242" mass="27198">MSESTIITGQFVHISQTPASIGTRILALAIDFFMQVLYIYSVSVFIVDALEIPSGIRGLLLLASVYLPVLCYSLLWEVFNHGQSIGKKIMNIRVVKTDGSTPTMSAYLLRWLLFLIDGPLTGGLGLVAVLMTHNSQRLGDLTAGTMVIKEKNYHKIHVSLDEFDYLTKDYQPVYPQAADLSLEQIHVITRTLESNKKKRARRVADLAQKVQTLLAVTPRESSGEQFLQTLVRDYQYYALEEL</sequence>
<dbReference type="GO" id="GO:0016020">
    <property type="term" value="C:membrane"/>
    <property type="evidence" value="ECO:0007669"/>
    <property type="project" value="UniProtKB-SubCell"/>
</dbReference>
<evidence type="ECO:0000256" key="1">
    <source>
        <dbReference type="ARBA" id="ARBA00004141"/>
    </source>
</evidence>
<evidence type="ECO:0000256" key="3">
    <source>
        <dbReference type="ARBA" id="ARBA00022989"/>
    </source>
</evidence>
<evidence type="ECO:0000313" key="7">
    <source>
        <dbReference type="EMBL" id="EJX09012.1"/>
    </source>
</evidence>
<dbReference type="Pfam" id="PF06271">
    <property type="entry name" value="RDD"/>
    <property type="match status" value="1"/>
</dbReference>
<dbReference type="InterPro" id="IPR010432">
    <property type="entry name" value="RDD"/>
</dbReference>
<comment type="caution">
    <text evidence="7">The sequence shown here is derived from an EMBL/GenBank/DDBJ whole genome shotgun (WGS) entry which is preliminary data.</text>
</comment>
<evidence type="ECO:0000259" key="6">
    <source>
        <dbReference type="Pfam" id="PF06271"/>
    </source>
</evidence>
<comment type="subcellular location">
    <subcellularLocation>
        <location evidence="1">Membrane</location>
        <topology evidence="1">Multi-pass membrane protein</topology>
    </subcellularLocation>
</comment>
<organism evidence="7">
    <name type="scientific">gut metagenome</name>
    <dbReference type="NCBI Taxonomy" id="749906"/>
    <lineage>
        <taxon>unclassified sequences</taxon>
        <taxon>metagenomes</taxon>
        <taxon>organismal metagenomes</taxon>
    </lineage>
</organism>
<dbReference type="PANTHER" id="PTHR38480">
    <property type="entry name" value="SLR0254 PROTEIN"/>
    <property type="match status" value="1"/>
</dbReference>
<protein>
    <submittedName>
        <fullName evidence="7">Transmembrane protein</fullName>
    </submittedName>
</protein>
<dbReference type="AlphaFoldDB" id="J9GM31"/>
<feature type="transmembrane region" description="Helical" evidence="5">
    <location>
        <begin position="25"/>
        <end position="47"/>
    </location>
</feature>
<feature type="domain" description="RDD" evidence="6">
    <location>
        <begin position="19"/>
        <end position="144"/>
    </location>
</feature>
<gene>
    <name evidence="7" type="ORF">EVA_02874</name>
</gene>
<evidence type="ECO:0000256" key="4">
    <source>
        <dbReference type="ARBA" id="ARBA00023136"/>
    </source>
</evidence>
<keyword evidence="4 5" id="KW-0472">Membrane</keyword>
<dbReference type="EMBL" id="AMCI01000485">
    <property type="protein sequence ID" value="EJX09012.1"/>
    <property type="molecule type" value="Genomic_DNA"/>
</dbReference>
<reference evidence="7" key="1">
    <citation type="journal article" date="2012" name="PLoS ONE">
        <title>Gene sets for utilization of primary and secondary nutrition supplies in the distal gut of endangered iberian lynx.</title>
        <authorList>
            <person name="Alcaide M."/>
            <person name="Messina E."/>
            <person name="Richter M."/>
            <person name="Bargiela R."/>
            <person name="Peplies J."/>
            <person name="Huws S.A."/>
            <person name="Newbold C.J."/>
            <person name="Golyshin P.N."/>
            <person name="Simon M.A."/>
            <person name="Lopez G."/>
            <person name="Yakimov M.M."/>
            <person name="Ferrer M."/>
        </authorList>
    </citation>
    <scope>NUCLEOTIDE SEQUENCE</scope>
</reference>
<feature type="transmembrane region" description="Helical" evidence="5">
    <location>
        <begin position="108"/>
        <end position="131"/>
    </location>
</feature>
<keyword evidence="2 5" id="KW-0812">Transmembrane</keyword>
<proteinExistence type="predicted"/>
<feature type="transmembrane region" description="Helical" evidence="5">
    <location>
        <begin position="59"/>
        <end position="79"/>
    </location>
</feature>
<dbReference type="PANTHER" id="PTHR38480:SF1">
    <property type="entry name" value="SLR0254 PROTEIN"/>
    <property type="match status" value="1"/>
</dbReference>